<dbReference type="AlphaFoldDB" id="A0A6J7IBU1"/>
<dbReference type="Pfam" id="PF12697">
    <property type="entry name" value="Abhydrolase_6"/>
    <property type="match status" value="1"/>
</dbReference>
<protein>
    <submittedName>
        <fullName evidence="2">Unannotated protein</fullName>
    </submittedName>
</protein>
<dbReference type="Gene3D" id="3.40.50.1820">
    <property type="entry name" value="alpha/beta hydrolase"/>
    <property type="match status" value="1"/>
</dbReference>
<organism evidence="2">
    <name type="scientific">freshwater metagenome</name>
    <dbReference type="NCBI Taxonomy" id="449393"/>
    <lineage>
        <taxon>unclassified sequences</taxon>
        <taxon>metagenomes</taxon>
        <taxon>ecological metagenomes</taxon>
    </lineage>
</organism>
<sequence>MTTIVLTHGAFHGGWCFAPLIDELERQGITCLTPELPLTDLDHDVAAVHAVLDACDGPVTLLGHSYGGAVVTVAGSHPNVERLVLLAALAPDVGENASGGPVEIGTEFMSALRFSEEGVTSVDPELAAQVFYPDADPSDAAHWATRLRPGNTGGAVLVSVAAWREVPTTYIVCADDPIVLPTGQRALAARVTTDVREIAGDHSPMVCRPAELASLLAQIMD</sequence>
<dbReference type="InterPro" id="IPR029058">
    <property type="entry name" value="AB_hydrolase_fold"/>
</dbReference>
<dbReference type="InterPro" id="IPR000073">
    <property type="entry name" value="AB_hydrolase_1"/>
</dbReference>
<dbReference type="EMBL" id="CAFBNC010000016">
    <property type="protein sequence ID" value="CAB4928583.1"/>
    <property type="molecule type" value="Genomic_DNA"/>
</dbReference>
<dbReference type="PANTHER" id="PTHR37017">
    <property type="entry name" value="AB HYDROLASE-1 DOMAIN-CONTAINING PROTEIN-RELATED"/>
    <property type="match status" value="1"/>
</dbReference>
<dbReference type="SUPFAM" id="SSF53474">
    <property type="entry name" value="alpha/beta-Hydrolases"/>
    <property type="match status" value="1"/>
</dbReference>
<evidence type="ECO:0000259" key="1">
    <source>
        <dbReference type="Pfam" id="PF12697"/>
    </source>
</evidence>
<name>A0A6J7IBU1_9ZZZZ</name>
<feature type="domain" description="AB hydrolase-1" evidence="1">
    <location>
        <begin position="4"/>
        <end position="214"/>
    </location>
</feature>
<dbReference type="PANTHER" id="PTHR37017:SF11">
    <property type="entry name" value="ESTERASE_LIPASE_THIOESTERASE DOMAIN-CONTAINING PROTEIN"/>
    <property type="match status" value="1"/>
</dbReference>
<accession>A0A6J7IBU1</accession>
<gene>
    <name evidence="2" type="ORF">UFOPK3733_00527</name>
</gene>
<evidence type="ECO:0000313" key="2">
    <source>
        <dbReference type="EMBL" id="CAB4928583.1"/>
    </source>
</evidence>
<reference evidence="2" key="1">
    <citation type="submission" date="2020-05" db="EMBL/GenBank/DDBJ databases">
        <authorList>
            <person name="Chiriac C."/>
            <person name="Salcher M."/>
            <person name="Ghai R."/>
            <person name="Kavagutti S V."/>
        </authorList>
    </citation>
    <scope>NUCLEOTIDE SEQUENCE</scope>
</reference>
<proteinExistence type="predicted"/>
<dbReference type="InterPro" id="IPR052897">
    <property type="entry name" value="Sec-Metab_Biosynth_Hydrolase"/>
</dbReference>